<reference evidence="5" key="1">
    <citation type="journal article" date="2013" name="Science">
        <title>Gene transfer from bacteria and archaea facilitated evolution of an extremophilic eukaryote.</title>
        <authorList>
            <person name="Schonknecht G."/>
            <person name="Chen W.H."/>
            <person name="Ternes C.M."/>
            <person name="Barbier G.G."/>
            <person name="Shrestha R.P."/>
            <person name="Stanke M."/>
            <person name="Brautigam A."/>
            <person name="Baker B.J."/>
            <person name="Banfield J.F."/>
            <person name="Garavito R.M."/>
            <person name="Carr K."/>
            <person name="Wilkerson C."/>
            <person name="Rensing S.A."/>
            <person name="Gagneul D."/>
            <person name="Dickenson N.E."/>
            <person name="Oesterhelt C."/>
            <person name="Lercher M.J."/>
            <person name="Weber A.P."/>
        </authorList>
    </citation>
    <scope>NUCLEOTIDE SEQUENCE [LARGE SCALE GENOMIC DNA]</scope>
    <source>
        <strain evidence="5">074W</strain>
    </source>
</reference>
<dbReference type="KEGG" id="gsl:Gasu_40910"/>
<keyword evidence="2 3" id="KW-0175">Coiled coil</keyword>
<feature type="coiled-coil region" evidence="3">
    <location>
        <begin position="130"/>
        <end position="217"/>
    </location>
</feature>
<accession>M2WWM0</accession>
<dbReference type="AlphaFoldDB" id="M2WWM0"/>
<evidence type="ECO:0000256" key="3">
    <source>
        <dbReference type="SAM" id="Coils"/>
    </source>
</evidence>
<dbReference type="Pfam" id="PF11559">
    <property type="entry name" value="ADIP"/>
    <property type="match status" value="1"/>
</dbReference>
<comment type="similarity">
    <text evidence="1">Belongs to the ADIP family.</text>
</comment>
<evidence type="ECO:0000313" key="5">
    <source>
        <dbReference type="Proteomes" id="UP000030680"/>
    </source>
</evidence>
<proteinExistence type="inferred from homology"/>
<dbReference type="Proteomes" id="UP000030680">
    <property type="component" value="Unassembled WGS sequence"/>
</dbReference>
<dbReference type="GeneID" id="17087234"/>
<sequence length="455" mass="54133">MNDENNSLSEQLILGEALLEKYFGQDKVLFDQITMEEESHNNRVLKENRGPLSSNIQEKVENLNRFLLAVGYTPKQVIEQHSDQEAALESAIQLIYELIQREQKQKKQQEEWLLSFQQLETKYKHTQRWVEKLQRRIEEKDKQYHVAKTKDERQIRELEQQLQKCMEECTEWKIKTANWEQLQLQFGFELRKKDNEYQRLQQKLQQIMQQHSKVGNNRKGENGISLYGRQLQSSLESKGLCGEDWLEKEAYHMIETCFQDRIQKLQRDNESLQNFIHEIYQKMESKLCYESTHTQNSEWEDEEHAHTPLRWKLELPFEEAKEDIQKYFDEKLDQLLSMGTLLWKKQEIQKTSKRNENQDGSQLASQVAIVHSNESTLYSKDGWKEQIGQSSDEFIYQMEPKDDSLSAFVEDKDESSLHNLNESQETDNIYIPNVERCTLDEANADEEENLDDYLG</sequence>
<dbReference type="RefSeq" id="XP_005704915.1">
    <property type="nucleotide sequence ID" value="XM_005704858.1"/>
</dbReference>
<dbReference type="STRING" id="130081.M2WWM0"/>
<dbReference type="PANTHER" id="PTHR47057">
    <property type="entry name" value="AFADIN/ALPHA-ACTININ-BINDING"/>
    <property type="match status" value="1"/>
</dbReference>
<gene>
    <name evidence="4" type="ORF">Gasu_40910</name>
</gene>
<evidence type="ECO:0000256" key="2">
    <source>
        <dbReference type="ARBA" id="ARBA00023054"/>
    </source>
</evidence>
<evidence type="ECO:0000313" key="4">
    <source>
        <dbReference type="EMBL" id="EME28395.1"/>
    </source>
</evidence>
<dbReference type="InterPro" id="IPR021622">
    <property type="entry name" value="Afadin/alpha-actinin-bd"/>
</dbReference>
<name>M2WWM0_GALSU</name>
<dbReference type="PANTHER" id="PTHR47057:SF1">
    <property type="entry name" value="AFADIN_ALPHA-ACTININ-BINDING PROTEIN"/>
    <property type="match status" value="1"/>
</dbReference>
<evidence type="ECO:0000256" key="1">
    <source>
        <dbReference type="ARBA" id="ARBA00009291"/>
    </source>
</evidence>
<keyword evidence="5" id="KW-1185">Reference proteome</keyword>
<dbReference type="EMBL" id="KB454520">
    <property type="protein sequence ID" value="EME28395.1"/>
    <property type="molecule type" value="Genomic_DNA"/>
</dbReference>
<dbReference type="OrthoDB" id="8995at2759"/>
<protein>
    <submittedName>
        <fullName evidence="4">Uncharacterized protein</fullName>
    </submittedName>
</protein>
<dbReference type="Gramene" id="EME28395">
    <property type="protein sequence ID" value="EME28395"/>
    <property type="gene ID" value="Gasu_40910"/>
</dbReference>
<organism evidence="4 5">
    <name type="scientific">Galdieria sulphuraria</name>
    <name type="common">Red alga</name>
    <dbReference type="NCBI Taxonomy" id="130081"/>
    <lineage>
        <taxon>Eukaryota</taxon>
        <taxon>Rhodophyta</taxon>
        <taxon>Bangiophyceae</taxon>
        <taxon>Galdieriales</taxon>
        <taxon>Galdieriaceae</taxon>
        <taxon>Galdieria</taxon>
    </lineage>
</organism>